<proteinExistence type="inferred from homology"/>
<dbReference type="Gene3D" id="3.30.470.20">
    <property type="entry name" value="ATP-grasp fold, B domain"/>
    <property type="match status" value="1"/>
</dbReference>
<evidence type="ECO:0000256" key="1">
    <source>
        <dbReference type="ARBA" id="ARBA00004672"/>
    </source>
</evidence>
<dbReference type="PANTHER" id="PTHR43700:SF1">
    <property type="entry name" value="PHOSPHORIBOSYLAMINOIMIDAZOLE-SUCCINOCARBOXAMIDE SYNTHASE"/>
    <property type="match status" value="1"/>
</dbReference>
<keyword evidence="4 8" id="KW-0547">Nucleotide-binding</keyword>
<comment type="pathway">
    <text evidence="1 8">Purine metabolism; IMP biosynthesis via de novo pathway; 5-amino-1-(5-phospho-D-ribosyl)imidazole-4-carboxamide from 5-amino-1-(5-phospho-D-ribosyl)imidazole-4-carboxylate: step 1/2.</text>
</comment>
<comment type="similarity">
    <text evidence="2 8">Belongs to the SAICAR synthetase family.</text>
</comment>
<dbReference type="HAMAP" id="MF_00137">
    <property type="entry name" value="SAICAR_synth"/>
    <property type="match status" value="1"/>
</dbReference>
<dbReference type="AlphaFoldDB" id="A0A1H9HZB9"/>
<dbReference type="PROSITE" id="PS01058">
    <property type="entry name" value="SAICAR_SYNTHETASE_2"/>
    <property type="match status" value="1"/>
</dbReference>
<reference evidence="10 11" key="1">
    <citation type="submission" date="2016-10" db="EMBL/GenBank/DDBJ databases">
        <authorList>
            <person name="de Groot N.N."/>
        </authorList>
    </citation>
    <scope>NUCLEOTIDE SEQUENCE [LARGE SCALE GENOMIC DNA]</scope>
    <source>
        <strain evidence="10 11">B25</strain>
    </source>
</reference>
<dbReference type="GO" id="GO:0006189">
    <property type="term" value="P:'de novo' IMP biosynthetic process"/>
    <property type="evidence" value="ECO:0007669"/>
    <property type="project" value="UniProtKB-UniRule"/>
</dbReference>
<accession>A0A1H9HZB9</accession>
<dbReference type="GO" id="GO:0005524">
    <property type="term" value="F:ATP binding"/>
    <property type="evidence" value="ECO:0007669"/>
    <property type="project" value="UniProtKB-KW"/>
</dbReference>
<dbReference type="EC" id="6.3.2.6" evidence="8"/>
<keyword evidence="6 8" id="KW-0067">ATP-binding</keyword>
<dbReference type="InterPro" id="IPR001636">
    <property type="entry name" value="SAICAR_synth"/>
</dbReference>
<dbReference type="InterPro" id="IPR028923">
    <property type="entry name" value="SAICAR_synt/ADE2_N"/>
</dbReference>
<dbReference type="NCBIfam" id="TIGR00081">
    <property type="entry name" value="purC"/>
    <property type="match status" value="1"/>
</dbReference>
<dbReference type="SUPFAM" id="SSF56104">
    <property type="entry name" value="SAICAR synthase-like"/>
    <property type="match status" value="1"/>
</dbReference>
<evidence type="ECO:0000313" key="11">
    <source>
        <dbReference type="Proteomes" id="UP000182360"/>
    </source>
</evidence>
<dbReference type="InterPro" id="IPR018236">
    <property type="entry name" value="SAICAR_synthetase_CS"/>
</dbReference>
<protein>
    <recommendedName>
        <fullName evidence="8">Phosphoribosylaminoimidazole-succinocarboxamide synthase</fullName>
        <ecNumber evidence="8">6.3.2.6</ecNumber>
    </recommendedName>
    <alternativeName>
        <fullName evidence="8">SAICAR synthetase</fullName>
    </alternativeName>
</protein>
<evidence type="ECO:0000256" key="8">
    <source>
        <dbReference type="HAMAP-Rule" id="MF_00137"/>
    </source>
</evidence>
<dbReference type="NCBIfam" id="NF010568">
    <property type="entry name" value="PRK13961.1"/>
    <property type="match status" value="1"/>
</dbReference>
<dbReference type="PANTHER" id="PTHR43700">
    <property type="entry name" value="PHOSPHORIBOSYLAMINOIMIDAZOLE-SUCCINOCARBOXAMIDE SYNTHASE"/>
    <property type="match status" value="1"/>
</dbReference>
<keyword evidence="11" id="KW-1185">Reference proteome</keyword>
<evidence type="ECO:0000256" key="3">
    <source>
        <dbReference type="ARBA" id="ARBA00022598"/>
    </source>
</evidence>
<comment type="catalytic activity">
    <reaction evidence="7 8">
        <text>5-amino-1-(5-phospho-D-ribosyl)imidazole-4-carboxylate + L-aspartate + ATP = (2S)-2-[5-amino-1-(5-phospho-beta-D-ribosyl)imidazole-4-carboxamido]succinate + ADP + phosphate + 2 H(+)</text>
        <dbReference type="Rhea" id="RHEA:22628"/>
        <dbReference type="ChEBI" id="CHEBI:15378"/>
        <dbReference type="ChEBI" id="CHEBI:29991"/>
        <dbReference type="ChEBI" id="CHEBI:30616"/>
        <dbReference type="ChEBI" id="CHEBI:43474"/>
        <dbReference type="ChEBI" id="CHEBI:58443"/>
        <dbReference type="ChEBI" id="CHEBI:77657"/>
        <dbReference type="ChEBI" id="CHEBI:456216"/>
        <dbReference type="EC" id="6.3.2.6"/>
    </reaction>
</comment>
<dbReference type="GO" id="GO:0005737">
    <property type="term" value="C:cytoplasm"/>
    <property type="evidence" value="ECO:0007669"/>
    <property type="project" value="TreeGrafter"/>
</dbReference>
<evidence type="ECO:0000313" key="10">
    <source>
        <dbReference type="EMBL" id="SEQ67719.1"/>
    </source>
</evidence>
<dbReference type="GO" id="GO:0004639">
    <property type="term" value="F:phosphoribosylaminoimidazolesuccinocarboxamide synthase activity"/>
    <property type="evidence" value="ECO:0007669"/>
    <property type="project" value="UniProtKB-UniRule"/>
</dbReference>
<dbReference type="OrthoDB" id="9801549at2"/>
<evidence type="ECO:0000256" key="6">
    <source>
        <dbReference type="ARBA" id="ARBA00022840"/>
    </source>
</evidence>
<dbReference type="Pfam" id="PF01259">
    <property type="entry name" value="SAICAR_synt"/>
    <property type="match status" value="1"/>
</dbReference>
<dbReference type="UniPathway" id="UPA00074">
    <property type="reaction ID" value="UER00131"/>
</dbReference>
<evidence type="ECO:0000256" key="4">
    <source>
        <dbReference type="ARBA" id="ARBA00022741"/>
    </source>
</evidence>
<evidence type="ECO:0000256" key="2">
    <source>
        <dbReference type="ARBA" id="ARBA00010190"/>
    </source>
</evidence>
<evidence type="ECO:0000259" key="9">
    <source>
        <dbReference type="Pfam" id="PF01259"/>
    </source>
</evidence>
<dbReference type="CDD" id="cd01414">
    <property type="entry name" value="SAICAR_synt_Sc"/>
    <property type="match status" value="1"/>
</dbReference>
<evidence type="ECO:0000256" key="7">
    <source>
        <dbReference type="ARBA" id="ARBA00048475"/>
    </source>
</evidence>
<name>A0A1H9HZB9_9SPIR</name>
<keyword evidence="3 8" id="KW-0436">Ligase</keyword>
<organism evidence="10 11">
    <name type="scientific">Treponema bryantii</name>
    <dbReference type="NCBI Taxonomy" id="163"/>
    <lineage>
        <taxon>Bacteria</taxon>
        <taxon>Pseudomonadati</taxon>
        <taxon>Spirochaetota</taxon>
        <taxon>Spirochaetia</taxon>
        <taxon>Spirochaetales</taxon>
        <taxon>Treponemataceae</taxon>
        <taxon>Treponema</taxon>
    </lineage>
</organism>
<feature type="domain" description="SAICAR synthetase/ADE2 N-terminal" evidence="9">
    <location>
        <begin position="4"/>
        <end position="254"/>
    </location>
</feature>
<dbReference type="STRING" id="163.SAMN04487775_10356"/>
<sequence length="282" mass="31890">MKKIISGKVREVYDLEDGRMVIVTTDRISAFDVILPTMITDKGKVLNALANFWFDYTKDIVKNHMISSDLKDMPAEFQKPEFEGRTILVKKLKMIPYEVIVRGYMFGSMYEAYKKGEPFLGHKFDKEYKEAEKLDEPIVTPSTKAAEGHDINVTLQYMKDDLGEELGTKIEQAALAIYKKCYEHAKANGIIIADTKFEFGLDENGELVLGDEVLTPDSSRFWDASKYEVGGSPASYDKQFVRDWLKANNLAGDPNIKEVPADVVAQTAAIYKECQTRICHNG</sequence>
<dbReference type="Proteomes" id="UP000182360">
    <property type="component" value="Unassembled WGS sequence"/>
</dbReference>
<dbReference type="Gene3D" id="3.30.200.20">
    <property type="entry name" value="Phosphorylase Kinase, domain 1"/>
    <property type="match status" value="1"/>
</dbReference>
<evidence type="ECO:0000256" key="5">
    <source>
        <dbReference type="ARBA" id="ARBA00022755"/>
    </source>
</evidence>
<keyword evidence="5 8" id="KW-0658">Purine biosynthesis</keyword>
<dbReference type="RefSeq" id="WP_074644635.1">
    <property type="nucleotide sequence ID" value="NZ_FOFU01000008.1"/>
</dbReference>
<gene>
    <name evidence="8" type="primary">purC</name>
    <name evidence="10" type="ORF">SAMN04487977_10849</name>
</gene>
<dbReference type="eggNOG" id="COG0152">
    <property type="taxonomic scope" value="Bacteria"/>
</dbReference>
<dbReference type="EMBL" id="FOFU01000008">
    <property type="protein sequence ID" value="SEQ67719.1"/>
    <property type="molecule type" value="Genomic_DNA"/>
</dbReference>